<dbReference type="Gene3D" id="3.40.50.300">
    <property type="entry name" value="P-loop containing nucleotide triphosphate hydrolases"/>
    <property type="match status" value="1"/>
</dbReference>
<dbReference type="AlphaFoldDB" id="A0A412YDD1"/>
<name>A0A412YDD1_9BACE</name>
<gene>
    <name evidence="2" type="ORF">DWW10_08410</name>
</gene>
<dbReference type="GO" id="GO:0005524">
    <property type="term" value="F:ATP binding"/>
    <property type="evidence" value="ECO:0007669"/>
    <property type="project" value="UniProtKB-KW"/>
</dbReference>
<proteinExistence type="predicted"/>
<evidence type="ECO:0000313" key="3">
    <source>
        <dbReference type="Proteomes" id="UP000283850"/>
    </source>
</evidence>
<dbReference type="SUPFAM" id="SSF52540">
    <property type="entry name" value="P-loop containing nucleoside triphosphate hydrolases"/>
    <property type="match status" value="1"/>
</dbReference>
<dbReference type="Proteomes" id="UP000283850">
    <property type="component" value="Unassembled WGS sequence"/>
</dbReference>
<dbReference type="RefSeq" id="WP_118421198.1">
    <property type="nucleotide sequence ID" value="NZ_QRZF01000004.1"/>
</dbReference>
<sequence length="482" mass="55584">MNVKLIGRKKELEALREYISSNKSEFVAVYGRRRVGKTFLIRQMAADNFAFYVTGMDNASMKEQLTNFGIALQRHKRSPTLSVPESWILAFYELARYLETLPDGPKVIFIDELPWMDTPKSGFVSALENFWNSWAAVRTDVKLIVCGSATSWMINKLIKNRGGLHNRITHRMIIEPFVLNECEQYFMANGFSYSHRDIAECYMVLGGIPYYLSFMRKDRSLAQNIDRLFFESGAELSDEFENLYRALFKNAGLHIQIVTALATKAKGLNRKELLRVTGLTNNGAFSIALEELESCGFIRRYEPFGKPRMSPTGRLQRDALFQLVDFYTLFYFRFIRTNRYRDEHFWTTSQNTPLHASWSGYAFEMLCLDHVRQIKAALGIAGVQTLVCSWSSSTVDKGAQIDLVIDRKDETVNLCEMKYYSTVFAIDKGYEEKLRNKIAAFREETNTRKSLMLTFVTTYGLKENMYSGCVQSQVLLDDLFKE</sequence>
<accession>A0A412YDD1</accession>
<organism evidence="2 3">
    <name type="scientific">Bacteroides intestinalis</name>
    <dbReference type="NCBI Taxonomy" id="329854"/>
    <lineage>
        <taxon>Bacteria</taxon>
        <taxon>Pseudomonadati</taxon>
        <taxon>Bacteroidota</taxon>
        <taxon>Bacteroidia</taxon>
        <taxon>Bacteroidales</taxon>
        <taxon>Bacteroidaceae</taxon>
        <taxon>Bacteroides</taxon>
    </lineage>
</organism>
<comment type="caution">
    <text evidence="2">The sequence shown here is derived from an EMBL/GenBank/DDBJ whole genome shotgun (WGS) entry which is preliminary data.</text>
</comment>
<reference evidence="2 3" key="1">
    <citation type="submission" date="2018-08" db="EMBL/GenBank/DDBJ databases">
        <title>A genome reference for cultivated species of the human gut microbiota.</title>
        <authorList>
            <person name="Zou Y."/>
            <person name="Xue W."/>
            <person name="Luo G."/>
        </authorList>
    </citation>
    <scope>NUCLEOTIDE SEQUENCE [LARGE SCALE GENOMIC DNA]</scope>
    <source>
        <strain evidence="2 3">AF14-32</strain>
    </source>
</reference>
<evidence type="ECO:0000259" key="1">
    <source>
        <dbReference type="Pfam" id="PF01637"/>
    </source>
</evidence>
<keyword evidence="2" id="KW-0547">Nucleotide-binding</keyword>
<dbReference type="InterPro" id="IPR011579">
    <property type="entry name" value="ATPase_dom"/>
</dbReference>
<feature type="domain" description="ATPase" evidence="1">
    <location>
        <begin position="7"/>
        <end position="213"/>
    </location>
</feature>
<dbReference type="PANTHER" id="PTHR34704">
    <property type="entry name" value="ATPASE"/>
    <property type="match status" value="1"/>
</dbReference>
<keyword evidence="2" id="KW-0067">ATP-binding</keyword>
<protein>
    <submittedName>
        <fullName evidence="2">ATP-binding protein</fullName>
    </submittedName>
</protein>
<dbReference type="PANTHER" id="PTHR34704:SF1">
    <property type="entry name" value="ATPASE"/>
    <property type="match status" value="1"/>
</dbReference>
<dbReference type="InterPro" id="IPR027417">
    <property type="entry name" value="P-loop_NTPase"/>
</dbReference>
<evidence type="ECO:0000313" key="2">
    <source>
        <dbReference type="EMBL" id="RGV55540.1"/>
    </source>
</evidence>
<dbReference type="Pfam" id="PF01637">
    <property type="entry name" value="ATPase_2"/>
    <property type="match status" value="1"/>
</dbReference>
<dbReference type="EMBL" id="QRZF01000004">
    <property type="protein sequence ID" value="RGV55540.1"/>
    <property type="molecule type" value="Genomic_DNA"/>
</dbReference>